<dbReference type="HOGENOM" id="CLU_1320485_0_0_1"/>
<dbReference type="GO" id="GO:0030141">
    <property type="term" value="C:secretory granule"/>
    <property type="evidence" value="ECO:0007669"/>
    <property type="project" value="TreeGrafter"/>
</dbReference>
<dbReference type="Proteomes" id="UP000007875">
    <property type="component" value="Unassembled WGS sequence"/>
</dbReference>
<dbReference type="Ensembl" id="ENSCSAVT00000006341.1">
    <property type="protein sequence ID" value="ENSCSAVP00000006262.1"/>
    <property type="gene ID" value="ENSCSAVG00000003743.1"/>
</dbReference>
<evidence type="ECO:0000313" key="3">
    <source>
        <dbReference type="Ensembl" id="ENSCSAVP00000006262.1"/>
    </source>
</evidence>
<dbReference type="InterPro" id="IPR017025">
    <property type="entry name" value="Cancer-assoc_antigen_RCAS1"/>
</dbReference>
<keyword evidence="4" id="KW-1185">Reference proteome</keyword>
<proteinExistence type="predicted"/>
<dbReference type="InParanoid" id="H2YLR0"/>
<reference evidence="3" key="2">
    <citation type="submission" date="2025-08" db="UniProtKB">
        <authorList>
            <consortium name="Ensembl"/>
        </authorList>
    </citation>
    <scope>IDENTIFICATION</scope>
</reference>
<dbReference type="PANTHER" id="PTHR15208">
    <property type="entry name" value="RECEPTOR-BINDING CANCER ANTIGEN EXPRESSED ON SISO CELLS CANCER ASSOCIATED SURFACE ANTIGEN RCAS1 ESTROGEN RECEPTOR-BINDING FRAGMENT- ASSOCIATED GENE 9 PROTEIN"/>
    <property type="match status" value="1"/>
</dbReference>
<dbReference type="AlphaFoldDB" id="H2YLR0"/>
<feature type="signal peptide" evidence="2">
    <location>
        <begin position="1"/>
        <end position="20"/>
    </location>
</feature>
<organism evidence="3 4">
    <name type="scientific">Ciona savignyi</name>
    <name type="common">Pacific transparent sea squirt</name>
    <dbReference type="NCBI Taxonomy" id="51511"/>
    <lineage>
        <taxon>Eukaryota</taxon>
        <taxon>Metazoa</taxon>
        <taxon>Chordata</taxon>
        <taxon>Tunicata</taxon>
        <taxon>Ascidiacea</taxon>
        <taxon>Phlebobranchia</taxon>
        <taxon>Cionidae</taxon>
        <taxon>Ciona</taxon>
    </lineage>
</organism>
<evidence type="ECO:0008006" key="5">
    <source>
        <dbReference type="Google" id="ProtNLM"/>
    </source>
</evidence>
<evidence type="ECO:0000256" key="2">
    <source>
        <dbReference type="SAM" id="SignalP"/>
    </source>
</evidence>
<keyword evidence="2" id="KW-0732">Signal</keyword>
<reference evidence="3" key="3">
    <citation type="submission" date="2025-09" db="UniProtKB">
        <authorList>
            <consortium name="Ensembl"/>
        </authorList>
    </citation>
    <scope>IDENTIFICATION</scope>
</reference>
<dbReference type="PANTHER" id="PTHR15208:SF2">
    <property type="entry name" value="RECEPTOR-BINDING CANCER ANTIGEN EXPRESSED ON SISO CELLS"/>
    <property type="match status" value="1"/>
</dbReference>
<evidence type="ECO:0000256" key="1">
    <source>
        <dbReference type="SAM" id="MobiDB-lite"/>
    </source>
</evidence>
<sequence>MNNFCLRLYLFLKNVFHAVGTCFKNIACIARRKKVLDESDPTSIIILQHPNENQQTHNIQGNNCQNYGNSSELQDWNSWNVNDFGDNDNAEKNQPEASIHKEMEDMNYFADMEPTVKMKRVLIKQRENPSSQSNRLQMNEDLDFVTSSELDEWVEDTNGWAEEDGFNIDEAKVLKEAREQRRLERQRRANEHRMNKPRIHDKLASKVS</sequence>
<name>H2YLR0_CIOSA</name>
<feature type="region of interest" description="Disordered" evidence="1">
    <location>
        <begin position="179"/>
        <end position="208"/>
    </location>
</feature>
<feature type="chain" id="PRO_5003578687" description="Receptor-binding cancer antigen expressed on SiSo cells" evidence="2">
    <location>
        <begin position="21"/>
        <end position="208"/>
    </location>
</feature>
<reference evidence="4" key="1">
    <citation type="submission" date="2003-08" db="EMBL/GenBank/DDBJ databases">
        <authorList>
            <person name="Birren B."/>
            <person name="Nusbaum C."/>
            <person name="Abebe A."/>
            <person name="Abouelleil A."/>
            <person name="Adekoya E."/>
            <person name="Ait-zahra M."/>
            <person name="Allen N."/>
            <person name="Allen T."/>
            <person name="An P."/>
            <person name="Anderson M."/>
            <person name="Anderson S."/>
            <person name="Arachchi H."/>
            <person name="Armbruster J."/>
            <person name="Bachantsang P."/>
            <person name="Baldwin J."/>
            <person name="Barry A."/>
            <person name="Bayul T."/>
            <person name="Blitshsteyn B."/>
            <person name="Bloom T."/>
            <person name="Blye J."/>
            <person name="Boguslavskiy L."/>
            <person name="Borowsky M."/>
            <person name="Boukhgalter B."/>
            <person name="Brunache A."/>
            <person name="Butler J."/>
            <person name="Calixte N."/>
            <person name="Calvo S."/>
            <person name="Camarata J."/>
            <person name="Campo K."/>
            <person name="Chang J."/>
            <person name="Cheshatsang Y."/>
            <person name="Citroen M."/>
            <person name="Collymore A."/>
            <person name="Considine T."/>
            <person name="Cook A."/>
            <person name="Cooke P."/>
            <person name="Corum B."/>
            <person name="Cuomo C."/>
            <person name="David R."/>
            <person name="Dawoe T."/>
            <person name="Degray S."/>
            <person name="Dodge S."/>
            <person name="Dooley K."/>
            <person name="Dorje P."/>
            <person name="Dorjee K."/>
            <person name="Dorris L."/>
            <person name="Duffey N."/>
            <person name="Dupes A."/>
            <person name="Elkins T."/>
            <person name="Engels R."/>
            <person name="Erickson J."/>
            <person name="Farina A."/>
            <person name="Faro S."/>
            <person name="Ferreira P."/>
            <person name="Fischer H."/>
            <person name="Fitzgerald M."/>
            <person name="Foley K."/>
            <person name="Gage D."/>
            <person name="Galagan J."/>
            <person name="Gearin G."/>
            <person name="Gnerre S."/>
            <person name="Gnirke A."/>
            <person name="Goyette A."/>
            <person name="Graham J."/>
            <person name="Grandbois E."/>
            <person name="Gyaltsen K."/>
            <person name="Hafez N."/>
            <person name="Hagopian D."/>
            <person name="Hagos B."/>
            <person name="Hall J."/>
            <person name="Hatcher B."/>
            <person name="Heller A."/>
            <person name="Higgins H."/>
            <person name="Honan T."/>
            <person name="Horn A."/>
            <person name="Houde N."/>
            <person name="Hughes L."/>
            <person name="Hulme W."/>
            <person name="Husby E."/>
            <person name="Iliev I."/>
            <person name="Jaffe D."/>
            <person name="Jones C."/>
            <person name="Kamal M."/>
            <person name="Kamat A."/>
            <person name="Kamvysselis M."/>
            <person name="Karlsson E."/>
            <person name="Kells C."/>
            <person name="Kieu A."/>
            <person name="Kisner P."/>
            <person name="Kodira C."/>
            <person name="Kulbokas E."/>
            <person name="Labutti K."/>
            <person name="Lama D."/>
            <person name="Landers T."/>
            <person name="Leger J."/>
            <person name="Levine S."/>
            <person name="Lewis D."/>
            <person name="Lewis T."/>
            <person name="Lindblad-toh K."/>
            <person name="Liu X."/>
            <person name="Lokyitsang T."/>
            <person name="Lokyitsang Y."/>
            <person name="Lucien O."/>
            <person name="Lui A."/>
            <person name="Ma L.J."/>
            <person name="Mabbitt R."/>
            <person name="Macdonald J."/>
            <person name="Maclean C."/>
            <person name="Major J."/>
            <person name="Manning J."/>
            <person name="Marabella R."/>
            <person name="Maru K."/>
            <person name="Matthews C."/>
            <person name="Mauceli E."/>
            <person name="Mccarthy M."/>
            <person name="Mcdonough S."/>
            <person name="Mcghee T."/>
            <person name="Meldrim J."/>
            <person name="Meneus L."/>
            <person name="Mesirov J."/>
            <person name="Mihalev A."/>
            <person name="Mihova T."/>
            <person name="Mikkelsen T."/>
            <person name="Mlenga V."/>
            <person name="Moru K."/>
            <person name="Mozes J."/>
            <person name="Mulrain L."/>
            <person name="Munson G."/>
            <person name="Naylor J."/>
            <person name="Newes C."/>
            <person name="Nguyen C."/>
            <person name="Nguyen N."/>
            <person name="Nguyen T."/>
            <person name="Nicol R."/>
            <person name="Nielsen C."/>
            <person name="Nizzari M."/>
            <person name="Norbu C."/>
            <person name="Norbu N."/>
            <person name="O'donnell P."/>
            <person name="Okoawo O."/>
            <person name="O'leary S."/>
            <person name="Omotosho B."/>
            <person name="O'neill K."/>
            <person name="Osman S."/>
            <person name="Parker S."/>
            <person name="Perrin D."/>
            <person name="Phunkhang P."/>
            <person name="Piqani B."/>
            <person name="Purcell S."/>
            <person name="Rachupka T."/>
            <person name="Ramasamy U."/>
            <person name="Rameau R."/>
            <person name="Ray V."/>
            <person name="Raymond C."/>
            <person name="Retta R."/>
            <person name="Richardson S."/>
            <person name="Rise C."/>
            <person name="Rodriguez J."/>
            <person name="Rogers J."/>
            <person name="Rogov P."/>
            <person name="Rutman M."/>
            <person name="Schupbach R."/>
            <person name="Seaman C."/>
            <person name="Settipalli S."/>
            <person name="Sharpe T."/>
            <person name="Sheridan J."/>
            <person name="Sherpa N."/>
            <person name="Shi J."/>
            <person name="Smirnov S."/>
            <person name="Smith C."/>
            <person name="Sougnez C."/>
            <person name="Spencer B."/>
            <person name="Stalker J."/>
            <person name="Stange-thomann N."/>
            <person name="Stavropoulos S."/>
            <person name="Stetson K."/>
            <person name="Stone C."/>
            <person name="Stone S."/>
            <person name="Stubbs M."/>
            <person name="Talamas J."/>
            <person name="Tchuinga P."/>
            <person name="Tenzing P."/>
            <person name="Tesfaye S."/>
            <person name="Theodore J."/>
            <person name="Thoulutsang Y."/>
            <person name="Topham K."/>
            <person name="Towey S."/>
            <person name="Tsamla T."/>
            <person name="Tsomo N."/>
            <person name="Vallee D."/>
            <person name="Vassiliev H."/>
            <person name="Venkataraman V."/>
            <person name="Vinson J."/>
            <person name="Vo A."/>
            <person name="Wade C."/>
            <person name="Wang S."/>
            <person name="Wangchuk T."/>
            <person name="Wangdi T."/>
            <person name="Whittaker C."/>
            <person name="Wilkinson J."/>
            <person name="Wu Y."/>
            <person name="Wyman D."/>
            <person name="Yadav S."/>
            <person name="Yang S."/>
            <person name="Yang X."/>
            <person name="Yeager S."/>
            <person name="Yee E."/>
            <person name="Young G."/>
            <person name="Zainoun J."/>
            <person name="Zembeck L."/>
            <person name="Zimmer A."/>
            <person name="Zody M."/>
            <person name="Lander E."/>
        </authorList>
    </citation>
    <scope>NUCLEOTIDE SEQUENCE [LARGE SCALE GENOMIC DNA]</scope>
</reference>
<evidence type="ECO:0000313" key="4">
    <source>
        <dbReference type="Proteomes" id="UP000007875"/>
    </source>
</evidence>
<protein>
    <recommendedName>
        <fullName evidence="5">Receptor-binding cancer antigen expressed on SiSo cells</fullName>
    </recommendedName>
</protein>
<accession>H2YLR0</accession>